<keyword evidence="4 8" id="KW-0812">Transmembrane</keyword>
<evidence type="ECO:0000256" key="5">
    <source>
        <dbReference type="ARBA" id="ARBA00022989"/>
    </source>
</evidence>
<dbReference type="AlphaFoldDB" id="A0A161MB38"/>
<keyword evidence="7" id="KW-0325">Glycoprotein</keyword>
<evidence type="ECO:0000313" key="9">
    <source>
        <dbReference type="EMBL" id="JAR96775.1"/>
    </source>
</evidence>
<evidence type="ECO:0000256" key="7">
    <source>
        <dbReference type="ARBA" id="ARBA00023180"/>
    </source>
</evidence>
<dbReference type="EMBL" id="GEMB01006569">
    <property type="protein sequence ID" value="JAR96775.1"/>
    <property type="molecule type" value="Transcribed_RNA"/>
</dbReference>
<evidence type="ECO:0000256" key="8">
    <source>
        <dbReference type="SAM" id="Phobius"/>
    </source>
</evidence>
<name>A0A161MB38_TRIIF</name>
<comment type="subcellular location">
    <subcellularLocation>
        <location evidence="1">Cell membrane</location>
    </subcellularLocation>
</comment>
<dbReference type="GO" id="GO:0005886">
    <property type="term" value="C:plasma membrane"/>
    <property type="evidence" value="ECO:0007669"/>
    <property type="project" value="UniProtKB-SubCell"/>
</dbReference>
<evidence type="ECO:0000256" key="6">
    <source>
        <dbReference type="ARBA" id="ARBA00023136"/>
    </source>
</evidence>
<sequence>MIGVEMNCWTKLLVVGGLILTSVSLLWPVVLSTLMYQELKLSPGTKSFQHWEKTPVPMYIDIYFHNWTNAKKANTEKTNV</sequence>
<dbReference type="InterPro" id="IPR002159">
    <property type="entry name" value="CD36_fam"/>
</dbReference>
<feature type="transmembrane region" description="Helical" evidence="8">
    <location>
        <begin position="12"/>
        <end position="36"/>
    </location>
</feature>
<reference evidence="9" key="1">
    <citation type="submission" date="2016-04" db="EMBL/GenBank/DDBJ databases">
        <authorList>
            <person name="Calderon-Fernandez G.M.Sr."/>
        </authorList>
    </citation>
    <scope>NUCLEOTIDE SEQUENCE</scope>
    <source>
        <strain evidence="9">Int1</strain>
        <tissue evidence="9">Integument</tissue>
    </source>
</reference>
<protein>
    <submittedName>
        <fullName evidence="9">Protein croquemort-like protein isoform x2</fullName>
    </submittedName>
</protein>
<evidence type="ECO:0000256" key="2">
    <source>
        <dbReference type="ARBA" id="ARBA00010532"/>
    </source>
</evidence>
<organism evidence="9">
    <name type="scientific">Triatoma infestans</name>
    <name type="common">Assassin bug</name>
    <dbReference type="NCBI Taxonomy" id="30076"/>
    <lineage>
        <taxon>Eukaryota</taxon>
        <taxon>Metazoa</taxon>
        <taxon>Ecdysozoa</taxon>
        <taxon>Arthropoda</taxon>
        <taxon>Hexapoda</taxon>
        <taxon>Insecta</taxon>
        <taxon>Pterygota</taxon>
        <taxon>Neoptera</taxon>
        <taxon>Paraneoptera</taxon>
        <taxon>Hemiptera</taxon>
        <taxon>Heteroptera</taxon>
        <taxon>Panheteroptera</taxon>
        <taxon>Cimicomorpha</taxon>
        <taxon>Reduviidae</taxon>
        <taxon>Triatominae</taxon>
        <taxon>Triatoma</taxon>
    </lineage>
</organism>
<evidence type="ECO:0000256" key="1">
    <source>
        <dbReference type="ARBA" id="ARBA00004236"/>
    </source>
</evidence>
<keyword evidence="3" id="KW-1003">Cell membrane</keyword>
<keyword evidence="5 8" id="KW-1133">Transmembrane helix</keyword>
<keyword evidence="6 8" id="KW-0472">Membrane</keyword>
<reference evidence="9" key="2">
    <citation type="journal article" date="2017" name="J. Med. Entomol.">
        <title>Transcriptome Analysis of the Triatoma infestans (Hemiptera: Reduviidae) Integument.</title>
        <authorList>
            <person name="Calderon-Fernandez G.M."/>
            <person name="Moriconi D.E."/>
            <person name="Dulbecco A.B."/>
            <person name="Juarez M.P."/>
        </authorList>
    </citation>
    <scope>NUCLEOTIDE SEQUENCE</scope>
    <source>
        <strain evidence="9">Int1</strain>
        <tissue evidence="9">Integument</tissue>
    </source>
</reference>
<accession>A0A161MB38</accession>
<evidence type="ECO:0000256" key="3">
    <source>
        <dbReference type="ARBA" id="ARBA00022475"/>
    </source>
</evidence>
<proteinExistence type="inferred from homology"/>
<comment type="similarity">
    <text evidence="2">Belongs to the CD36 family.</text>
</comment>
<evidence type="ECO:0000256" key="4">
    <source>
        <dbReference type="ARBA" id="ARBA00022692"/>
    </source>
</evidence>
<dbReference type="Pfam" id="PF01130">
    <property type="entry name" value="CD36"/>
    <property type="match status" value="1"/>
</dbReference>